<dbReference type="GeneID" id="5000200"/>
<name>A4RSQ0_OSTLU</name>
<dbReference type="EMBL" id="CP000582">
    <property type="protein sequence ID" value="ABO94744.1"/>
    <property type="molecule type" value="Genomic_DNA"/>
</dbReference>
<organism evidence="1 2">
    <name type="scientific">Ostreococcus lucimarinus (strain CCE9901)</name>
    <dbReference type="NCBI Taxonomy" id="436017"/>
    <lineage>
        <taxon>Eukaryota</taxon>
        <taxon>Viridiplantae</taxon>
        <taxon>Chlorophyta</taxon>
        <taxon>Mamiellophyceae</taxon>
        <taxon>Mamiellales</taxon>
        <taxon>Bathycoccaceae</taxon>
        <taxon>Ostreococcus</taxon>
    </lineage>
</organism>
<evidence type="ECO:0000313" key="2">
    <source>
        <dbReference type="Proteomes" id="UP000001568"/>
    </source>
</evidence>
<keyword evidence="2" id="KW-1185">Reference proteome</keyword>
<dbReference type="RefSeq" id="XP_001416451.1">
    <property type="nucleotide sequence ID" value="XM_001416414.1"/>
</dbReference>
<proteinExistence type="predicted"/>
<dbReference type="Proteomes" id="UP000001568">
    <property type="component" value="Chromosome 2"/>
</dbReference>
<dbReference type="AlphaFoldDB" id="A4RSQ0"/>
<accession>A4RSQ0</accession>
<reference evidence="1 2" key="1">
    <citation type="journal article" date="2007" name="Proc. Natl. Acad. Sci. U.S.A.">
        <title>The tiny eukaryote Ostreococcus provides genomic insights into the paradox of plankton speciation.</title>
        <authorList>
            <person name="Palenik B."/>
            <person name="Grimwood J."/>
            <person name="Aerts A."/>
            <person name="Rouze P."/>
            <person name="Salamov A."/>
            <person name="Putnam N."/>
            <person name="Dupont C."/>
            <person name="Jorgensen R."/>
            <person name="Derelle E."/>
            <person name="Rombauts S."/>
            <person name="Zhou K."/>
            <person name="Otillar R."/>
            <person name="Merchant S.S."/>
            <person name="Podell S."/>
            <person name="Gaasterland T."/>
            <person name="Napoli C."/>
            <person name="Gendler K."/>
            <person name="Manuell A."/>
            <person name="Tai V."/>
            <person name="Vallon O."/>
            <person name="Piganeau G."/>
            <person name="Jancek S."/>
            <person name="Heijde M."/>
            <person name="Jabbari K."/>
            <person name="Bowler C."/>
            <person name="Lohr M."/>
            <person name="Robbens S."/>
            <person name="Werner G."/>
            <person name="Dubchak I."/>
            <person name="Pazour G.J."/>
            <person name="Ren Q."/>
            <person name="Paulsen I."/>
            <person name="Delwiche C."/>
            <person name="Schmutz J."/>
            <person name="Rokhsar D."/>
            <person name="Van de Peer Y."/>
            <person name="Moreau H."/>
            <person name="Grigoriev I.V."/>
        </authorList>
    </citation>
    <scope>NUCLEOTIDE SEQUENCE [LARGE SCALE GENOMIC DNA]</scope>
    <source>
        <strain evidence="1 2">CCE9901</strain>
    </source>
</reference>
<dbReference type="HOGENOM" id="CLU_2726761_0_0_1"/>
<gene>
    <name evidence="1" type="ORF">OSTLU_30164</name>
</gene>
<protein>
    <submittedName>
        <fullName evidence="1">Uncharacterized protein</fullName>
    </submittedName>
</protein>
<sequence length="72" mass="8043">MIIARKTLIVNNCLSSVDFVGCEARILRSVLLLALCDRRTIDSNRAEYCDSHLIGKKVASLFLSNRVSPFES</sequence>
<dbReference type="Gramene" id="ABO94744">
    <property type="protein sequence ID" value="ABO94744"/>
    <property type="gene ID" value="OSTLU_30164"/>
</dbReference>
<evidence type="ECO:0000313" key="1">
    <source>
        <dbReference type="EMBL" id="ABO94744.1"/>
    </source>
</evidence>
<dbReference type="KEGG" id="olu:OSTLU_30164"/>